<organism evidence="3 4">
    <name type="scientific">Linnemannia elongata AG-77</name>
    <dbReference type="NCBI Taxonomy" id="1314771"/>
    <lineage>
        <taxon>Eukaryota</taxon>
        <taxon>Fungi</taxon>
        <taxon>Fungi incertae sedis</taxon>
        <taxon>Mucoromycota</taxon>
        <taxon>Mortierellomycotina</taxon>
        <taxon>Mortierellomycetes</taxon>
        <taxon>Mortierellales</taxon>
        <taxon>Mortierellaceae</taxon>
        <taxon>Linnemannia</taxon>
    </lineage>
</organism>
<accession>A0A197JJ32</accession>
<protein>
    <recommendedName>
        <fullName evidence="2">F-box domain-containing protein</fullName>
    </recommendedName>
</protein>
<evidence type="ECO:0000256" key="1">
    <source>
        <dbReference type="SAM" id="Coils"/>
    </source>
</evidence>
<dbReference type="AlphaFoldDB" id="A0A197JJ32"/>
<keyword evidence="4" id="KW-1185">Reference proteome</keyword>
<dbReference type="Gene3D" id="1.20.1280.50">
    <property type="match status" value="1"/>
</dbReference>
<gene>
    <name evidence="3" type="ORF">K457DRAFT_129255</name>
</gene>
<dbReference type="Pfam" id="PF12937">
    <property type="entry name" value="F-box-like"/>
    <property type="match status" value="1"/>
</dbReference>
<evidence type="ECO:0000259" key="2">
    <source>
        <dbReference type="PROSITE" id="PS50181"/>
    </source>
</evidence>
<dbReference type="InterPro" id="IPR036047">
    <property type="entry name" value="F-box-like_dom_sf"/>
</dbReference>
<dbReference type="Proteomes" id="UP000078512">
    <property type="component" value="Unassembled WGS sequence"/>
</dbReference>
<dbReference type="OrthoDB" id="2404831at2759"/>
<reference evidence="3 4" key="1">
    <citation type="submission" date="2016-05" db="EMBL/GenBank/DDBJ databases">
        <title>Genome sequencing reveals origins of a unique bacterial endosymbiosis in the earliest lineages of terrestrial Fungi.</title>
        <authorList>
            <consortium name="DOE Joint Genome Institute"/>
            <person name="Uehling J."/>
            <person name="Gryganskyi A."/>
            <person name="Hameed K."/>
            <person name="Tschaplinski T."/>
            <person name="Misztal P."/>
            <person name="Wu S."/>
            <person name="Desiro A."/>
            <person name="Vande Pol N."/>
            <person name="Du Z.-Y."/>
            <person name="Zienkiewicz A."/>
            <person name="Zienkiewicz K."/>
            <person name="Morin E."/>
            <person name="Tisserant E."/>
            <person name="Splivallo R."/>
            <person name="Hainaut M."/>
            <person name="Henrissat B."/>
            <person name="Ohm R."/>
            <person name="Kuo A."/>
            <person name="Yan J."/>
            <person name="Lipzen A."/>
            <person name="Nolan M."/>
            <person name="Labutti K."/>
            <person name="Barry K."/>
            <person name="Goldstein A."/>
            <person name="Labbe J."/>
            <person name="Schadt C."/>
            <person name="Tuskan G."/>
            <person name="Grigoriev I."/>
            <person name="Martin F."/>
            <person name="Vilgalys R."/>
            <person name="Bonito G."/>
        </authorList>
    </citation>
    <scope>NUCLEOTIDE SEQUENCE [LARGE SCALE GENOMIC DNA]</scope>
    <source>
        <strain evidence="3 4">AG-77</strain>
    </source>
</reference>
<feature type="coiled-coil region" evidence="1">
    <location>
        <begin position="149"/>
        <end position="183"/>
    </location>
</feature>
<name>A0A197JJ32_9FUNG</name>
<evidence type="ECO:0000313" key="4">
    <source>
        <dbReference type="Proteomes" id="UP000078512"/>
    </source>
</evidence>
<dbReference type="SUPFAM" id="SSF81383">
    <property type="entry name" value="F-box domain"/>
    <property type="match status" value="1"/>
</dbReference>
<feature type="domain" description="F-box" evidence="2">
    <location>
        <begin position="18"/>
        <end position="58"/>
    </location>
</feature>
<evidence type="ECO:0000313" key="3">
    <source>
        <dbReference type="EMBL" id="OAQ25155.1"/>
    </source>
</evidence>
<dbReference type="SMART" id="SM00256">
    <property type="entry name" value="FBOX"/>
    <property type="match status" value="1"/>
</dbReference>
<proteinExistence type="predicted"/>
<sequence>MKTESKTPSPRHELDKHVPAEIWERIFSYLYPSQLCRFSMVNKTFETIVSSLPIWRYLFTENTFRKRLRFLRGIPESKSYMLYICANSLHICEECGYQHRFGSKNLADLPLPVLVRLSESHCSSDEEIVFSDEEIVFSDEEIEFPDEQIESSDEQIESSDEKIKSLDEEVESLDEETESLEENFEYLGSQVNLTWTVRKCCDCRKAQGEGLGSGEFEATVPRTSPPPLPKTAPEWCKIYPGFKRIVDFEGYGYDLYVNEDTVLSELEIYYGGALGAEASGKSALEYDGKTKARILWYRQQD</sequence>
<keyword evidence="1" id="KW-0175">Coiled coil</keyword>
<dbReference type="PROSITE" id="PS50181">
    <property type="entry name" value="FBOX"/>
    <property type="match status" value="1"/>
</dbReference>
<dbReference type="EMBL" id="KV442082">
    <property type="protein sequence ID" value="OAQ25155.1"/>
    <property type="molecule type" value="Genomic_DNA"/>
</dbReference>
<dbReference type="InterPro" id="IPR001810">
    <property type="entry name" value="F-box_dom"/>
</dbReference>